<dbReference type="HOGENOM" id="CLU_154589_0_0_6"/>
<evidence type="ECO:0000256" key="2">
    <source>
        <dbReference type="ARBA" id="ARBA00022630"/>
    </source>
</evidence>
<organism evidence="5 6">
    <name type="scientific">Legionella oakridgensis ATCC 33761 = DSM 21215</name>
    <dbReference type="NCBI Taxonomy" id="1268635"/>
    <lineage>
        <taxon>Bacteria</taxon>
        <taxon>Pseudomonadati</taxon>
        <taxon>Pseudomonadota</taxon>
        <taxon>Gammaproteobacteria</taxon>
        <taxon>Legionellales</taxon>
        <taxon>Legionellaceae</taxon>
        <taxon>Legionella</taxon>
    </lineage>
</organism>
<protein>
    <submittedName>
        <fullName evidence="5">Uncharacterized protein</fullName>
    </submittedName>
</protein>
<gene>
    <name evidence="5" type="ORF">Loa_00807</name>
</gene>
<dbReference type="InterPro" id="IPR036188">
    <property type="entry name" value="FAD/NAD-bd_sf"/>
</dbReference>
<evidence type="ECO:0000256" key="4">
    <source>
        <dbReference type="ARBA" id="ARBA00023002"/>
    </source>
</evidence>
<dbReference type="GO" id="GO:0016491">
    <property type="term" value="F:oxidoreductase activity"/>
    <property type="evidence" value="ECO:0007669"/>
    <property type="project" value="UniProtKB-KW"/>
</dbReference>
<accession>W0B954</accession>
<sequence>MGKRLGKTTGWIHRLSLKHKQVQMLTGVTYVRIDDEGLHLMIEDKPHVLAVDSIVICTGQIELRSLFEPLKQAGQSVHLIGGAFKALELDARHAIDQACRLAALI</sequence>
<keyword evidence="6" id="KW-1185">Reference proteome</keyword>
<dbReference type="EMBL" id="CP004006">
    <property type="protein sequence ID" value="AHE66375.1"/>
    <property type="molecule type" value="Genomic_DNA"/>
</dbReference>
<dbReference type="Gene3D" id="3.50.50.60">
    <property type="entry name" value="FAD/NAD(P)-binding domain"/>
    <property type="match status" value="1"/>
</dbReference>
<dbReference type="KEGG" id="lok:Loa_00807"/>
<dbReference type="PANTHER" id="PTHR42917:SF2">
    <property type="entry name" value="2,4-DIENOYL-COA REDUCTASE [(2E)-ENOYL-COA-PRODUCING]"/>
    <property type="match status" value="1"/>
</dbReference>
<proteinExistence type="predicted"/>
<dbReference type="eggNOG" id="COG0446">
    <property type="taxonomic scope" value="Bacteria"/>
</dbReference>
<comment type="cofactor">
    <cofactor evidence="1">
        <name>FMN</name>
        <dbReference type="ChEBI" id="CHEBI:58210"/>
    </cofactor>
</comment>
<dbReference type="PANTHER" id="PTHR42917">
    <property type="entry name" value="2,4-DIENOYL-COA REDUCTASE"/>
    <property type="match status" value="1"/>
</dbReference>
<dbReference type="AlphaFoldDB" id="W0B954"/>
<keyword evidence="3" id="KW-0288">FMN</keyword>
<dbReference type="STRING" id="1268635.Loa_00807"/>
<dbReference type="SUPFAM" id="SSF51905">
    <property type="entry name" value="FAD/NAD(P)-binding domain"/>
    <property type="match status" value="1"/>
</dbReference>
<evidence type="ECO:0000256" key="3">
    <source>
        <dbReference type="ARBA" id="ARBA00022643"/>
    </source>
</evidence>
<reference evidence="5 6" key="1">
    <citation type="journal article" date="2013" name="Int. J. Med. Microbiol.">
        <title>Legionella oakridgensis ATCC 33761 genome sequence and phenotypic characterization reveals its replication capacity in amoebae.</title>
        <authorList>
            <person name="Brzuszkiewicz E."/>
            <person name="Schulz T."/>
            <person name="Rydzewski K."/>
            <person name="Daniel R."/>
            <person name="Gillmaier N."/>
            <person name="Dittmann C."/>
            <person name="Holland G."/>
            <person name="Schunder E."/>
            <person name="Lautner M."/>
            <person name="Eisenreich W."/>
            <person name="Luck C."/>
            <person name="Heuner K."/>
        </authorList>
    </citation>
    <scope>NUCLEOTIDE SEQUENCE [LARGE SCALE GENOMIC DNA]</scope>
    <source>
        <strain>OR-10</strain>
        <strain evidence="6">ATCC 33761</strain>
    </source>
</reference>
<evidence type="ECO:0000313" key="5">
    <source>
        <dbReference type="EMBL" id="AHE66375.1"/>
    </source>
</evidence>
<dbReference type="PATRIC" id="fig|1268635.3.peg.810"/>
<keyword evidence="4" id="KW-0560">Oxidoreductase</keyword>
<dbReference type="Proteomes" id="UP000018838">
    <property type="component" value="Chromosome"/>
</dbReference>
<keyword evidence="2" id="KW-0285">Flavoprotein</keyword>
<dbReference type="InterPro" id="IPR051793">
    <property type="entry name" value="NADH:flavin_oxidoreductase"/>
</dbReference>
<evidence type="ECO:0000256" key="1">
    <source>
        <dbReference type="ARBA" id="ARBA00001917"/>
    </source>
</evidence>
<evidence type="ECO:0000313" key="6">
    <source>
        <dbReference type="Proteomes" id="UP000018838"/>
    </source>
</evidence>
<name>W0B954_9GAMM</name>